<gene>
    <name evidence="2" type="ORF">GLV84_06130</name>
</gene>
<proteinExistence type="predicted"/>
<reference evidence="2" key="1">
    <citation type="submission" date="2019-11" db="EMBL/GenBank/DDBJ databases">
        <title>Whole genome comparisons of Staphylococcus agnetis isolates from cattle and chickens.</title>
        <authorList>
            <person name="Rhoads D."/>
            <person name="Shwani A."/>
            <person name="Adkins P."/>
            <person name="Calcutt M."/>
            <person name="Middleton J."/>
        </authorList>
    </citation>
    <scope>NUCLEOTIDE SEQUENCE</scope>
    <source>
        <strain evidence="2">1387</strain>
    </source>
</reference>
<dbReference type="Proteomes" id="UP000646308">
    <property type="component" value="Unassembled WGS sequence"/>
</dbReference>
<feature type="transmembrane region" description="Helical" evidence="1">
    <location>
        <begin position="5"/>
        <end position="23"/>
    </location>
</feature>
<comment type="caution">
    <text evidence="2">The sequence shown here is derived from an EMBL/GenBank/DDBJ whole genome shotgun (WGS) entry which is preliminary data.</text>
</comment>
<dbReference type="AlphaFoldDB" id="A0A2T4MF23"/>
<protein>
    <submittedName>
        <fullName evidence="2">Uncharacterized protein</fullName>
    </submittedName>
</protein>
<keyword evidence="1" id="KW-0472">Membrane</keyword>
<dbReference type="RefSeq" id="WP_107368864.1">
    <property type="nucleotide sequence ID" value="NZ_CP045927.1"/>
</dbReference>
<dbReference type="GeneID" id="57692228"/>
<organism evidence="2 3">
    <name type="scientific">Staphylococcus agnetis</name>
    <dbReference type="NCBI Taxonomy" id="985762"/>
    <lineage>
        <taxon>Bacteria</taxon>
        <taxon>Bacillati</taxon>
        <taxon>Bacillota</taxon>
        <taxon>Bacilli</taxon>
        <taxon>Bacillales</taxon>
        <taxon>Staphylococcaceae</taxon>
        <taxon>Staphylococcus</taxon>
    </lineage>
</organism>
<name>A0A2T4MF23_9STAP</name>
<evidence type="ECO:0000256" key="1">
    <source>
        <dbReference type="SAM" id="Phobius"/>
    </source>
</evidence>
<keyword evidence="1" id="KW-0812">Transmembrane</keyword>
<feature type="transmembrane region" description="Helical" evidence="1">
    <location>
        <begin position="29"/>
        <end position="47"/>
    </location>
</feature>
<evidence type="ECO:0000313" key="3">
    <source>
        <dbReference type="Proteomes" id="UP000646308"/>
    </source>
</evidence>
<evidence type="ECO:0000313" key="2">
    <source>
        <dbReference type="EMBL" id="NJI02399.1"/>
    </source>
</evidence>
<accession>A0A2T4MF23</accession>
<feature type="transmembrane region" description="Helical" evidence="1">
    <location>
        <begin position="59"/>
        <end position="79"/>
    </location>
</feature>
<sequence>MKIGLYIALICGFISGATIFFNVPLFPSYIFPVIIGLIDIIATLWTLPNPEMSGMLKLGGIMVNVFPVIVGIVTLIQSLH</sequence>
<keyword evidence="1" id="KW-1133">Transmembrane helix</keyword>
<dbReference type="EMBL" id="WMFL01000072">
    <property type="protein sequence ID" value="NJI02399.1"/>
    <property type="molecule type" value="Genomic_DNA"/>
</dbReference>